<dbReference type="AlphaFoldDB" id="A0AAD3HBY5"/>
<organism evidence="2 3">
    <name type="scientific">Chaetoceros tenuissimus</name>
    <dbReference type="NCBI Taxonomy" id="426638"/>
    <lineage>
        <taxon>Eukaryota</taxon>
        <taxon>Sar</taxon>
        <taxon>Stramenopiles</taxon>
        <taxon>Ochrophyta</taxon>
        <taxon>Bacillariophyta</taxon>
        <taxon>Coscinodiscophyceae</taxon>
        <taxon>Chaetocerotophycidae</taxon>
        <taxon>Chaetocerotales</taxon>
        <taxon>Chaetocerotaceae</taxon>
        <taxon>Chaetoceros</taxon>
    </lineage>
</organism>
<proteinExistence type="predicted"/>
<feature type="transmembrane region" description="Helical" evidence="1">
    <location>
        <begin position="9"/>
        <end position="26"/>
    </location>
</feature>
<evidence type="ECO:0000256" key="1">
    <source>
        <dbReference type="SAM" id="Phobius"/>
    </source>
</evidence>
<dbReference type="Proteomes" id="UP001054902">
    <property type="component" value="Unassembled WGS sequence"/>
</dbReference>
<dbReference type="EMBL" id="BLLK01000058">
    <property type="protein sequence ID" value="GFH57513.1"/>
    <property type="molecule type" value="Genomic_DNA"/>
</dbReference>
<dbReference type="GO" id="GO:0016020">
    <property type="term" value="C:membrane"/>
    <property type="evidence" value="ECO:0007669"/>
    <property type="project" value="InterPro"/>
</dbReference>
<keyword evidence="1" id="KW-0472">Membrane</keyword>
<dbReference type="InterPro" id="IPR027417">
    <property type="entry name" value="P-loop_NTPase"/>
</dbReference>
<keyword evidence="3" id="KW-1185">Reference proteome</keyword>
<dbReference type="InterPro" id="IPR005331">
    <property type="entry name" value="Sulfotransferase"/>
</dbReference>
<keyword evidence="1" id="KW-0812">Transmembrane</keyword>
<dbReference type="GO" id="GO:0008146">
    <property type="term" value="F:sulfotransferase activity"/>
    <property type="evidence" value="ECO:0007669"/>
    <property type="project" value="InterPro"/>
</dbReference>
<evidence type="ECO:0000313" key="3">
    <source>
        <dbReference type="Proteomes" id="UP001054902"/>
    </source>
</evidence>
<accession>A0AAD3HBY5</accession>
<gene>
    <name evidence="2" type="ORF">CTEN210_13989</name>
</gene>
<dbReference type="Gene3D" id="3.40.50.300">
    <property type="entry name" value="P-loop containing nucleotide triphosphate hydrolases"/>
    <property type="match status" value="1"/>
</dbReference>
<dbReference type="Pfam" id="PF03567">
    <property type="entry name" value="Sulfotransfer_2"/>
    <property type="match status" value="1"/>
</dbReference>
<reference evidence="2 3" key="1">
    <citation type="journal article" date="2021" name="Sci. Rep.">
        <title>The genome of the diatom Chaetoceros tenuissimus carries an ancient integrated fragment of an extant virus.</title>
        <authorList>
            <person name="Hongo Y."/>
            <person name="Kimura K."/>
            <person name="Takaki Y."/>
            <person name="Yoshida Y."/>
            <person name="Baba S."/>
            <person name="Kobayashi G."/>
            <person name="Nagasaki K."/>
            <person name="Hano T."/>
            <person name="Tomaru Y."/>
        </authorList>
    </citation>
    <scope>NUCLEOTIDE SEQUENCE [LARGE SCALE GENOMIC DNA]</scope>
    <source>
        <strain evidence="2 3">NIES-3715</strain>
    </source>
</reference>
<evidence type="ECO:0000313" key="2">
    <source>
        <dbReference type="EMBL" id="GFH57513.1"/>
    </source>
</evidence>
<name>A0AAD3HBY5_9STRA</name>
<sequence length="388" mass="45494">MTEKKQNRFFIFLCNIILVGFHLELIKKYYATHHSSKGTSRKGSNGRNQTEYLPFMATKHPKGFIAFNKTQALSYPPEKGDYTEFLAFLRISKTASTSVMNFLSYDKEGLESLNSFIQQDLYETKKKTIYECFFATSGESKAWRKKKRKFGDCPHPRYDGLKEIWQGSISSLPSHEVKHKYYLHSFSMVRDPFERMVSFFYFMQISIPWWSASDKQDERILADDFFGWLDVIQQEGRSSNIISHPFMHEAFHPNLDKAIELITGDNPEIMITSSDCVDMSLRLLANKKPQFFDEKRLDAFLHSDSVNSRKRDKSTTKNFFNQTLAREMHKKIFPEDWKFYNAAVKQMRKILLETDDLNYQFGEEYATCIEKLNMKISESDDVLSSMII</sequence>
<comment type="caution">
    <text evidence="2">The sequence shown here is derived from an EMBL/GenBank/DDBJ whole genome shotgun (WGS) entry which is preliminary data.</text>
</comment>
<keyword evidence="1" id="KW-1133">Transmembrane helix</keyword>
<protein>
    <submittedName>
        <fullName evidence="2">Uncharacterized protein</fullName>
    </submittedName>
</protein>